<dbReference type="PANTHER" id="PTHR38248">
    <property type="entry name" value="FUNK1 6"/>
    <property type="match status" value="1"/>
</dbReference>
<sequence length="674" mass="76300">MWMARIFKKIYLQTNSTGSSPTHLGWLPEEEKLAFEIGKGREGGEETCCVSLLRLLNCISKRIFNTIATGNTERDALVFHSARKFKFNNPFREENRTPNIVALWEVSRVFPAVNYSLDHPTPTTWSAFAAVGGVEASQSKPEDMKYRLSNYLQNHLCHPELNGVLGFTSTPMEYALFYHDADVIQRAGFGWDQAAPLYAFVEKLYTRPFQDTSMQIVDARCQDPAWATKIGRDIYVSQSPRALAGPGQRRYTTRAQDPSDSAVFIKDIWRDEGQLLSETSLFEQAHVGDPLPGLMRVDSHTFVFDASGERTRTTDYQPQTRDGRYKMRLMTKEIGGPLEKVRSLRRFLSVMYDACAVQRNLYRKSRILHRDISDTNIMVAPNTKEYLDRCSTGFTEVKFINQVLAREKKCDPKPACLLIDLGNGVDLKVPPDAVSLRERTGTPKFIARSISFGKLLPKADFGSAEADLPSMETLPVDYCQFMHTMEYQHATTSGHGSALQSDVQFTHRLLHDAESTFWVIVWTLARSTVGSSTTTDDPSEDFCTFFHTMASHYPKRGHDPREALCEGSEDYWKDILHPDLGFLSAMLNKMYVYIRPEWAYRPELNPEHVHEALMRLILAEIVGIDDNDADLPLVIGGRLIPPIDIDTFVSTINTSSAQPSISFPHSLKSQQRTC</sequence>
<dbReference type="InterPro" id="IPR040976">
    <property type="entry name" value="Pkinase_fungal"/>
</dbReference>
<evidence type="ECO:0000313" key="2">
    <source>
        <dbReference type="EMBL" id="CAE6439734.1"/>
    </source>
</evidence>
<organism evidence="2 3">
    <name type="scientific">Rhizoctonia solani</name>
    <dbReference type="NCBI Taxonomy" id="456999"/>
    <lineage>
        <taxon>Eukaryota</taxon>
        <taxon>Fungi</taxon>
        <taxon>Dikarya</taxon>
        <taxon>Basidiomycota</taxon>
        <taxon>Agaricomycotina</taxon>
        <taxon>Agaricomycetes</taxon>
        <taxon>Cantharellales</taxon>
        <taxon>Ceratobasidiaceae</taxon>
        <taxon>Rhizoctonia</taxon>
    </lineage>
</organism>
<gene>
    <name evidence="2" type="ORF">RDB_LOCUS91876</name>
</gene>
<dbReference type="Proteomes" id="UP000663841">
    <property type="component" value="Unassembled WGS sequence"/>
</dbReference>
<dbReference type="EMBL" id="CAJMWW010000092">
    <property type="protein sequence ID" value="CAE6439734.1"/>
    <property type="molecule type" value="Genomic_DNA"/>
</dbReference>
<dbReference type="Pfam" id="PF17667">
    <property type="entry name" value="Pkinase_fungal"/>
    <property type="match status" value="1"/>
</dbReference>
<proteinExistence type="predicted"/>
<comment type="caution">
    <text evidence="2">The sequence shown here is derived from an EMBL/GenBank/DDBJ whole genome shotgun (WGS) entry which is preliminary data.</text>
</comment>
<protein>
    <recommendedName>
        <fullName evidence="1">Fungal-type protein kinase domain-containing protein</fullName>
    </recommendedName>
</protein>
<evidence type="ECO:0000259" key="1">
    <source>
        <dbReference type="Pfam" id="PF17667"/>
    </source>
</evidence>
<accession>A0A8H2Y0Z2</accession>
<evidence type="ECO:0000313" key="3">
    <source>
        <dbReference type="Proteomes" id="UP000663841"/>
    </source>
</evidence>
<name>A0A8H2Y0Z2_9AGAM</name>
<feature type="domain" description="Fungal-type protein kinase" evidence="1">
    <location>
        <begin position="314"/>
        <end position="523"/>
    </location>
</feature>
<reference evidence="2" key="1">
    <citation type="submission" date="2021-01" db="EMBL/GenBank/DDBJ databases">
        <authorList>
            <person name="Kaushik A."/>
        </authorList>
    </citation>
    <scope>NUCLEOTIDE SEQUENCE</scope>
    <source>
        <strain evidence="2">AG3-T5</strain>
    </source>
</reference>
<dbReference type="PANTHER" id="PTHR38248:SF2">
    <property type="entry name" value="FUNK1 11"/>
    <property type="match status" value="1"/>
</dbReference>
<dbReference type="AlphaFoldDB" id="A0A8H2Y0Z2"/>